<comment type="similarity">
    <text evidence="3">Belongs to the aspartate-semialdehyde dehydrogenase family.</text>
</comment>
<comment type="pathway">
    <text evidence="2">Amino-acid biosynthesis; L-threonine biosynthesis; L-threonine from L-aspartate: step 2/5.</text>
</comment>
<dbReference type="PIRSF" id="PIRSF000148">
    <property type="entry name" value="ASA_dh"/>
    <property type="match status" value="1"/>
</dbReference>
<name>A0A0E3RQ69_METMZ</name>
<evidence type="ECO:0000256" key="1">
    <source>
        <dbReference type="ARBA" id="ARBA00005021"/>
    </source>
</evidence>
<evidence type="ECO:0000256" key="4">
    <source>
        <dbReference type="ARBA" id="ARBA00013120"/>
    </source>
</evidence>
<evidence type="ECO:0000256" key="3">
    <source>
        <dbReference type="ARBA" id="ARBA00010584"/>
    </source>
</evidence>
<dbReference type="SMART" id="SM00859">
    <property type="entry name" value="Semialdhyde_dh"/>
    <property type="match status" value="1"/>
</dbReference>
<sequence>MAAVKAGILGATGAVGQRFVEALANHPWFEITALAASERSAGKTYREAAGWRLDTAMPESVENIEVVPVDPKTVDADVVFSALPADLALTVESEFAKAGFAVASNASSYRMEKDIPLVIPEVNPEHLGLLEVQQDTRGWDGYIITNPNCSTIVMTVTLKPLMQFGLETVQVATMQAISGAGFSGVAAMAIYDNVIPYIGSEEKKMETETLKLLGEFNGSEIVPADMKVSASCHRVPVVDGHTEAIWAGMRENPTPEEVREAFLKFDPKLGELPSEPKKALIVRDEVDRPQPRLDRNMGKGMSVSVGRIREGIRYIAMGHNTIRGAAGASVLNAELLHSMGKL</sequence>
<keyword evidence="8 12" id="KW-0560">Oxidoreductase</keyword>
<dbReference type="InterPro" id="IPR051823">
    <property type="entry name" value="ASADH-related"/>
</dbReference>
<dbReference type="PATRIC" id="fig|1434114.4.peg.3835"/>
<dbReference type="EC" id="1.2.1.11" evidence="4"/>
<feature type="domain" description="Semialdehyde dehydrogenase NAD-binding" evidence="11">
    <location>
        <begin position="5"/>
        <end position="130"/>
    </location>
</feature>
<dbReference type="RefSeq" id="WP_011033563.1">
    <property type="nucleotide sequence ID" value="NZ_CP009513.1"/>
</dbReference>
<proteinExistence type="inferred from homology"/>
<dbReference type="AlphaFoldDB" id="A0A0E3RQ69"/>
<keyword evidence="9" id="KW-0486">Methionine biosynthesis</keyword>
<evidence type="ECO:0000259" key="11">
    <source>
        <dbReference type="SMART" id="SM00859"/>
    </source>
</evidence>
<dbReference type="UniPathway" id="UPA00034">
    <property type="reaction ID" value="UER00016"/>
</dbReference>
<dbReference type="GO" id="GO:0009089">
    <property type="term" value="P:lysine biosynthetic process via diaminopimelate"/>
    <property type="evidence" value="ECO:0007669"/>
    <property type="project" value="UniProtKB-UniPathway"/>
</dbReference>
<dbReference type="HOGENOM" id="CLU_049966_1_0_2"/>
<feature type="active site" description="Acyl-thioester intermediate" evidence="10">
    <location>
        <position position="149"/>
    </location>
</feature>
<evidence type="ECO:0000256" key="6">
    <source>
        <dbReference type="ARBA" id="ARBA00022697"/>
    </source>
</evidence>
<evidence type="ECO:0000313" key="13">
    <source>
        <dbReference type="Proteomes" id="UP000033063"/>
    </source>
</evidence>
<dbReference type="UniPathway" id="UPA00050">
    <property type="reaction ID" value="UER00463"/>
</dbReference>
<dbReference type="GO" id="GO:0004073">
    <property type="term" value="F:aspartate-semialdehyde dehydrogenase activity"/>
    <property type="evidence" value="ECO:0007669"/>
    <property type="project" value="UniProtKB-EC"/>
</dbReference>
<dbReference type="PROSITE" id="PS01103">
    <property type="entry name" value="ASD"/>
    <property type="match status" value="1"/>
</dbReference>
<accession>A0A0E3RQ69</accession>
<dbReference type="UniPathway" id="UPA00051">
    <property type="reaction ID" value="UER00464"/>
</dbReference>
<dbReference type="Gene3D" id="3.30.360.10">
    <property type="entry name" value="Dihydrodipicolinate Reductase, domain 2"/>
    <property type="match status" value="1"/>
</dbReference>
<evidence type="ECO:0000313" key="12">
    <source>
        <dbReference type="EMBL" id="AKB69589.1"/>
    </source>
</evidence>
<dbReference type="Pfam" id="PF01118">
    <property type="entry name" value="Semialdhyde_dh"/>
    <property type="match status" value="1"/>
</dbReference>
<dbReference type="InterPro" id="IPR000534">
    <property type="entry name" value="Semialdehyde_DH_NAD-bd"/>
</dbReference>
<reference evidence="12 13" key="1">
    <citation type="submission" date="2014-07" db="EMBL/GenBank/DDBJ databases">
        <title>Methanogenic archaea and the global carbon cycle.</title>
        <authorList>
            <person name="Henriksen J.R."/>
            <person name="Luke J."/>
            <person name="Reinhart S."/>
            <person name="Benedict M.N."/>
            <person name="Youngblut N.D."/>
            <person name="Metcalf M.E."/>
            <person name="Whitaker R.J."/>
            <person name="Metcalf W.W."/>
        </authorList>
    </citation>
    <scope>NUCLEOTIDE SEQUENCE [LARGE SCALE GENOMIC DNA]</scope>
    <source>
        <strain evidence="12 13">LYC</strain>
    </source>
</reference>
<dbReference type="PANTHER" id="PTHR46718:SF1">
    <property type="entry name" value="ASPARTATE-SEMIALDEHYDE DEHYDROGENASE"/>
    <property type="match status" value="1"/>
</dbReference>
<dbReference type="SUPFAM" id="SSF55347">
    <property type="entry name" value="Glyceraldehyde-3-phosphate dehydrogenase-like, C-terminal domain"/>
    <property type="match status" value="1"/>
</dbReference>
<evidence type="ECO:0000256" key="5">
    <source>
        <dbReference type="ARBA" id="ARBA00022605"/>
    </source>
</evidence>
<dbReference type="Gene3D" id="3.40.50.720">
    <property type="entry name" value="NAD(P)-binding Rossmann-like Domain"/>
    <property type="match status" value="1"/>
</dbReference>
<dbReference type="NCBIfam" id="NF006416">
    <property type="entry name" value="PRK08664.1"/>
    <property type="match status" value="1"/>
</dbReference>
<dbReference type="CDD" id="cd18130">
    <property type="entry name" value="ASADH_C_arch_fung_like"/>
    <property type="match status" value="1"/>
</dbReference>
<comment type="pathway">
    <text evidence="1">Amino-acid biosynthesis; L-methionine biosynthesis via de novo pathway; L-homoserine from L-aspartate: step 2/3.</text>
</comment>
<evidence type="ECO:0000256" key="9">
    <source>
        <dbReference type="ARBA" id="ARBA00023167"/>
    </source>
</evidence>
<dbReference type="InterPro" id="IPR036291">
    <property type="entry name" value="NAD(P)-bd_dom_sf"/>
</dbReference>
<dbReference type="GO" id="GO:0009088">
    <property type="term" value="P:threonine biosynthetic process"/>
    <property type="evidence" value="ECO:0007669"/>
    <property type="project" value="UniProtKB-UniPathway"/>
</dbReference>
<dbReference type="Proteomes" id="UP000033063">
    <property type="component" value="Chromosome"/>
</dbReference>
<dbReference type="GO" id="GO:0051287">
    <property type="term" value="F:NAD binding"/>
    <property type="evidence" value="ECO:0007669"/>
    <property type="project" value="InterPro"/>
</dbReference>
<keyword evidence="6" id="KW-0791">Threonine biosynthesis</keyword>
<feature type="active site" description="Proton acceptor" evidence="10">
    <location>
        <position position="241"/>
    </location>
</feature>
<dbReference type="Pfam" id="PF02774">
    <property type="entry name" value="Semialdhyde_dhC"/>
    <property type="match status" value="1"/>
</dbReference>
<dbReference type="EMBL" id="CP009513">
    <property type="protein sequence ID" value="AKB69589.1"/>
    <property type="molecule type" value="Genomic_DNA"/>
</dbReference>
<protein>
    <recommendedName>
        <fullName evidence="4">aspartate-semialdehyde dehydrogenase</fullName>
        <ecNumber evidence="4">1.2.1.11</ecNumber>
    </recommendedName>
</protein>
<organism evidence="12 13">
    <name type="scientific">Methanosarcina mazei LYC</name>
    <dbReference type="NCBI Taxonomy" id="1434114"/>
    <lineage>
        <taxon>Archaea</taxon>
        <taxon>Methanobacteriati</taxon>
        <taxon>Methanobacteriota</taxon>
        <taxon>Stenosarchaea group</taxon>
        <taxon>Methanomicrobia</taxon>
        <taxon>Methanosarcinales</taxon>
        <taxon>Methanosarcinaceae</taxon>
        <taxon>Methanosarcina</taxon>
    </lineage>
</organism>
<evidence type="ECO:0000256" key="7">
    <source>
        <dbReference type="ARBA" id="ARBA00022857"/>
    </source>
</evidence>
<evidence type="ECO:0000256" key="8">
    <source>
        <dbReference type="ARBA" id="ARBA00023002"/>
    </source>
</evidence>
<evidence type="ECO:0000256" key="10">
    <source>
        <dbReference type="PIRSR" id="PIRSR000148-1"/>
    </source>
</evidence>
<dbReference type="NCBIfam" id="TIGR00978">
    <property type="entry name" value="asd_EA"/>
    <property type="match status" value="1"/>
</dbReference>
<dbReference type="SUPFAM" id="SSF51735">
    <property type="entry name" value="NAD(P)-binding Rossmann-fold domains"/>
    <property type="match status" value="1"/>
</dbReference>
<dbReference type="PANTHER" id="PTHR46718">
    <property type="entry name" value="ASPARTATE-SEMIALDEHYDE DEHYDROGENASE"/>
    <property type="match status" value="1"/>
</dbReference>
<dbReference type="InterPro" id="IPR005676">
    <property type="entry name" value="Asp_semi-ald_DH_pep-lack"/>
</dbReference>
<dbReference type="InterPro" id="IPR000319">
    <property type="entry name" value="Asp-semialdehyde_DH_CS"/>
</dbReference>
<evidence type="ECO:0000256" key="2">
    <source>
        <dbReference type="ARBA" id="ARBA00005097"/>
    </source>
</evidence>
<dbReference type="GO" id="GO:0046983">
    <property type="term" value="F:protein dimerization activity"/>
    <property type="evidence" value="ECO:0007669"/>
    <property type="project" value="InterPro"/>
</dbReference>
<dbReference type="InterPro" id="IPR012280">
    <property type="entry name" value="Semialdhyde_DH_dimer_dom"/>
</dbReference>
<keyword evidence="7" id="KW-0521">NADP</keyword>
<dbReference type="GO" id="GO:0050661">
    <property type="term" value="F:NADP binding"/>
    <property type="evidence" value="ECO:0007669"/>
    <property type="project" value="InterPro"/>
</dbReference>
<dbReference type="CDD" id="cd02315">
    <property type="entry name" value="ScASADH_like_N"/>
    <property type="match status" value="1"/>
</dbReference>
<keyword evidence="5" id="KW-0028">Amino-acid biosynthesis</keyword>
<dbReference type="GeneID" id="24879381"/>
<dbReference type="GO" id="GO:0009086">
    <property type="term" value="P:methionine biosynthetic process"/>
    <property type="evidence" value="ECO:0007669"/>
    <property type="project" value="UniProtKB-KW"/>
</dbReference>
<gene>
    <name evidence="12" type="ORF">MSMAL_3046</name>
</gene>